<accession>A0ABQ9GY65</accession>
<feature type="compositionally biased region" description="Polar residues" evidence="1">
    <location>
        <begin position="616"/>
        <end position="630"/>
    </location>
</feature>
<feature type="region of interest" description="Disordered" evidence="1">
    <location>
        <begin position="616"/>
        <end position="642"/>
    </location>
</feature>
<protein>
    <submittedName>
        <fullName evidence="2">Uncharacterized protein</fullName>
    </submittedName>
</protein>
<name>A0ABQ9GY65_9NEOP</name>
<sequence length="698" mass="77522">MPAISTNTCINPPLHGLPAHSNTVTKGVRIGFDTLVPSNFPTNKRLVDSDQSSSEADVGLPITAVMAFHSKMFQPAGQTLYVTFNTTLFGRGSAVVKPLLSHHNKPSSIPGRARPPEFSHVRIEPYDATGRWVFSGSPLAFSSCSLRQVVRRVKYSRKKKTFPTVRRISTHNGKYEYVYTLQVCSYNWDTACLRRNKLRKEAGTLKESAMATRLTLSGGRPIVGGPRVRAPVPPTRQIFNALVALGICQQGGLTRASSMSNVTTMSNEGEKKWLEWWTGGFFTRCSGLTTNITYRARLGSSKSDFVGARCTPEQSEYEHRFRVTDTEGVRLLPVWGMVPATSRNPGSDVTVLQQPVMHMLASRRPSVFVVVRQRPPGSSRCTDLLFRRLVEPMTAAGSYPGAKKTLRIILCAAVDSSAFRCSHDSSETSNVAQFSDISVSHRNGQLALHFAFTHVLHKVKKDSEKETKFRRVDSAGPLAVAFQRCSILILIGSQVIDVRSRPSFSHSADAKVKPDVRCMRNVLQSFHALRYHMYGSAWKMACIALNPSKGDQQAVIQILPAGCWKPVEIRQEMVALTTSVAYWLRILHADREITTSGHVLARRKKFHEVSIQSSIAGNSDATGPTNSGELRTSCKEESQFPRTSRIRPKKKHLLGTLDVNTLCTIGQLKHLTYTLNGYNILIQTLQETRYSNEDEIES</sequence>
<reference evidence="2 3" key="1">
    <citation type="submission" date="2023-02" db="EMBL/GenBank/DDBJ databases">
        <title>LHISI_Scaffold_Assembly.</title>
        <authorList>
            <person name="Stuart O.P."/>
            <person name="Cleave R."/>
            <person name="Magrath M.J.L."/>
            <person name="Mikheyev A.S."/>
        </authorList>
    </citation>
    <scope>NUCLEOTIDE SEQUENCE [LARGE SCALE GENOMIC DNA]</scope>
    <source>
        <strain evidence="2">Daus_M_001</strain>
        <tissue evidence="2">Leg muscle</tissue>
    </source>
</reference>
<organism evidence="2 3">
    <name type="scientific">Dryococelus australis</name>
    <dbReference type="NCBI Taxonomy" id="614101"/>
    <lineage>
        <taxon>Eukaryota</taxon>
        <taxon>Metazoa</taxon>
        <taxon>Ecdysozoa</taxon>
        <taxon>Arthropoda</taxon>
        <taxon>Hexapoda</taxon>
        <taxon>Insecta</taxon>
        <taxon>Pterygota</taxon>
        <taxon>Neoptera</taxon>
        <taxon>Polyneoptera</taxon>
        <taxon>Phasmatodea</taxon>
        <taxon>Verophasmatodea</taxon>
        <taxon>Anareolatae</taxon>
        <taxon>Phasmatidae</taxon>
        <taxon>Eurycanthinae</taxon>
        <taxon>Dryococelus</taxon>
    </lineage>
</organism>
<gene>
    <name evidence="2" type="ORF">PR048_021373</name>
</gene>
<comment type="caution">
    <text evidence="2">The sequence shown here is derived from an EMBL/GenBank/DDBJ whole genome shotgun (WGS) entry which is preliminary data.</text>
</comment>
<evidence type="ECO:0000313" key="2">
    <source>
        <dbReference type="EMBL" id="KAJ8876923.1"/>
    </source>
</evidence>
<keyword evidence="3" id="KW-1185">Reference proteome</keyword>
<dbReference type="Proteomes" id="UP001159363">
    <property type="component" value="Chromosome 7"/>
</dbReference>
<dbReference type="EMBL" id="JARBHB010000008">
    <property type="protein sequence ID" value="KAJ8876923.1"/>
    <property type="molecule type" value="Genomic_DNA"/>
</dbReference>
<proteinExistence type="predicted"/>
<evidence type="ECO:0000313" key="3">
    <source>
        <dbReference type="Proteomes" id="UP001159363"/>
    </source>
</evidence>
<evidence type="ECO:0000256" key="1">
    <source>
        <dbReference type="SAM" id="MobiDB-lite"/>
    </source>
</evidence>